<comment type="caution">
    <text evidence="2">Lacks conserved residue(s) required for the propagation of feature annotation.</text>
</comment>
<keyword evidence="2" id="KW-0067">ATP-binding</keyword>
<dbReference type="GO" id="GO:0005737">
    <property type="term" value="C:cytoplasm"/>
    <property type="evidence" value="ECO:0007669"/>
    <property type="project" value="UniProtKB-SubCell"/>
</dbReference>
<keyword evidence="2" id="KW-0963">Cytoplasm</keyword>
<protein>
    <recommendedName>
        <fullName evidence="2">tRNA(Met) cytidine acetate ligase</fullName>
        <ecNumber evidence="2">6.3.4.-</ecNumber>
    </recommendedName>
</protein>
<feature type="binding site" evidence="2">
    <location>
        <position position="147"/>
    </location>
    <ligand>
        <name>ATP</name>
        <dbReference type="ChEBI" id="CHEBI:30616"/>
    </ligand>
</feature>
<comment type="function">
    <text evidence="2">Catalyzes the formation of N(4)-acetylcytidine (ac(4)C) at the wobble position of elongator tRNA(Met), using acetate and ATP as substrates. First activates an acetate ion to form acetyladenylate (Ac-AMP) and then transfers the acetyl group to tRNA to form ac(4)C34.</text>
</comment>
<sequence length="373" mass="42288">MKTCGIVAEYNPFHYGHKWQIEQARKLSGADLIIAVMSGNFVQRGEPAVLDKWKRAECALRNGVDVVIELPYIYATQSASHFARGAVELLKLAGADAICFGSECGNLENLQEIADTPVNPDHLHAAMGNGLSFPRAYSLLTSSMAPNDILAVSYLKALKDTGIKPIPVQRTTGYLDDAMGHIASAYAIRKALHDHKDLSDSTPMEQTLLDAEIPWPEKYYPYLRTFLLTSHKEDLERLFLFSEGIENHLVSHAKDCENYDDFLDACTNYRYTSGRIRRSCLQAVNQVTKEEVKRLPKMDTLRILGFNDNGRQWLHDMRKKDVRVASRFADVPYPWRVIEYRTSLLYTSVLSKEKRKEILDNEIRGAHYVKTSA</sequence>
<dbReference type="GO" id="GO:0006400">
    <property type="term" value="P:tRNA modification"/>
    <property type="evidence" value="ECO:0007669"/>
    <property type="project" value="UniProtKB-UniRule"/>
</dbReference>
<dbReference type="AlphaFoldDB" id="A0AB35U5H0"/>
<dbReference type="RefSeq" id="WP_370595661.1">
    <property type="nucleotide sequence ID" value="NZ_JALBUR010000005.1"/>
</dbReference>
<proteinExistence type="inferred from homology"/>
<feature type="binding site" evidence="2">
    <location>
        <begin position="7"/>
        <end position="20"/>
    </location>
    <ligand>
        <name>ATP</name>
        <dbReference type="ChEBI" id="CHEBI:30616"/>
    </ligand>
</feature>
<keyword evidence="1 2" id="KW-0819">tRNA processing</keyword>
<dbReference type="InterPro" id="IPR008513">
    <property type="entry name" value="tRNA(Met)_cyd_acetate_ligase"/>
</dbReference>
<dbReference type="GO" id="GO:0016879">
    <property type="term" value="F:ligase activity, forming carbon-nitrogen bonds"/>
    <property type="evidence" value="ECO:0007669"/>
    <property type="project" value="UniProtKB-UniRule"/>
</dbReference>
<comment type="similarity">
    <text evidence="2">Belongs to the TmcAL family.</text>
</comment>
<dbReference type="GO" id="GO:0005524">
    <property type="term" value="F:ATP binding"/>
    <property type="evidence" value="ECO:0007669"/>
    <property type="project" value="UniProtKB-KW"/>
</dbReference>
<dbReference type="PANTHER" id="PTHR37825">
    <property type="entry name" value="TRNA(MET) CYTIDINE ACETATE LIGASE"/>
    <property type="match status" value="1"/>
</dbReference>
<dbReference type="Gene3D" id="3.40.50.620">
    <property type="entry name" value="HUPs"/>
    <property type="match status" value="1"/>
</dbReference>
<comment type="caution">
    <text evidence="3">The sequence shown here is derived from an EMBL/GenBank/DDBJ whole genome shotgun (WGS) entry which is preliminary data.</text>
</comment>
<dbReference type="EC" id="6.3.4.-" evidence="2"/>
<name>A0AB35U5H0_9FIRM</name>
<evidence type="ECO:0000256" key="2">
    <source>
        <dbReference type="HAMAP-Rule" id="MF_01539"/>
    </source>
</evidence>
<dbReference type="PANTHER" id="PTHR37825:SF1">
    <property type="entry name" value="TRNA(MET) CYTIDINE ACETATE LIGASE"/>
    <property type="match status" value="1"/>
</dbReference>
<dbReference type="HAMAP" id="MF_01539">
    <property type="entry name" value="TmcAL"/>
    <property type="match status" value="1"/>
</dbReference>
<feature type="binding site" evidence="2">
    <location>
        <position position="101"/>
    </location>
    <ligand>
        <name>ATP</name>
        <dbReference type="ChEBI" id="CHEBI:30616"/>
    </ligand>
</feature>
<keyword evidence="2" id="KW-0436">Ligase</keyword>
<dbReference type="EMBL" id="JALBUR010000005">
    <property type="protein sequence ID" value="MDX8419161.1"/>
    <property type="molecule type" value="Genomic_DNA"/>
</dbReference>
<comment type="catalytic activity">
    <reaction evidence="2">
        <text>cytidine(34) in elongator tRNA(Met) + acetate + ATP = N(4)-acetylcytidine(34) in elongator tRNA(Met) + AMP + diphosphate</text>
        <dbReference type="Rhea" id="RHEA:58144"/>
        <dbReference type="Rhea" id="RHEA-COMP:10693"/>
        <dbReference type="Rhea" id="RHEA-COMP:10694"/>
        <dbReference type="ChEBI" id="CHEBI:30089"/>
        <dbReference type="ChEBI" id="CHEBI:30616"/>
        <dbReference type="ChEBI" id="CHEBI:33019"/>
        <dbReference type="ChEBI" id="CHEBI:74900"/>
        <dbReference type="ChEBI" id="CHEBI:82748"/>
        <dbReference type="ChEBI" id="CHEBI:456215"/>
    </reaction>
</comment>
<comment type="subcellular location">
    <subcellularLocation>
        <location evidence="2">Cytoplasm</location>
    </subcellularLocation>
</comment>
<keyword evidence="2" id="KW-0547">Nucleotide-binding</keyword>
<evidence type="ECO:0000256" key="1">
    <source>
        <dbReference type="ARBA" id="ARBA00022694"/>
    </source>
</evidence>
<dbReference type="GO" id="GO:0000049">
    <property type="term" value="F:tRNA binding"/>
    <property type="evidence" value="ECO:0007669"/>
    <property type="project" value="UniProtKB-KW"/>
</dbReference>
<keyword evidence="2" id="KW-0820">tRNA-binding</keyword>
<evidence type="ECO:0000313" key="4">
    <source>
        <dbReference type="Proteomes" id="UP001286174"/>
    </source>
</evidence>
<dbReference type="SUPFAM" id="SSF52374">
    <property type="entry name" value="Nucleotidylyl transferase"/>
    <property type="match status" value="1"/>
</dbReference>
<feature type="binding site" evidence="2">
    <location>
        <position position="170"/>
    </location>
    <ligand>
        <name>ATP</name>
        <dbReference type="ChEBI" id="CHEBI:30616"/>
    </ligand>
</feature>
<dbReference type="InterPro" id="IPR014729">
    <property type="entry name" value="Rossmann-like_a/b/a_fold"/>
</dbReference>
<organism evidence="3 4">
    <name type="scientific">Grylomicrobium aquisgranensis</name>
    <dbReference type="NCBI Taxonomy" id="2926318"/>
    <lineage>
        <taxon>Bacteria</taxon>
        <taxon>Bacillati</taxon>
        <taxon>Bacillota</taxon>
        <taxon>Erysipelotrichia</taxon>
        <taxon>Erysipelotrichales</taxon>
        <taxon>Erysipelotrichaceae</taxon>
        <taxon>Grylomicrobium</taxon>
    </lineage>
</organism>
<gene>
    <name evidence="2" type="primary">tmcAL</name>
    <name evidence="3" type="ORF">MOZ60_03525</name>
</gene>
<accession>A0AB35U5H0</accession>
<keyword evidence="2" id="KW-0694">RNA-binding</keyword>
<reference evidence="3 4" key="1">
    <citation type="submission" date="2022-03" db="EMBL/GenBank/DDBJ databases">
        <title>Novel taxa within the pig intestine.</title>
        <authorList>
            <person name="Wylensek D."/>
            <person name="Bishof K."/>
            <person name="Afrizal A."/>
            <person name="Clavel T."/>
        </authorList>
    </citation>
    <scope>NUCLEOTIDE SEQUENCE [LARGE SCALE GENOMIC DNA]</scope>
    <source>
        <strain evidence="3 4">CLA-KB-P133</strain>
    </source>
</reference>
<dbReference type="Pfam" id="PF05636">
    <property type="entry name" value="HIGH_NTase1"/>
    <property type="match status" value="1"/>
</dbReference>
<dbReference type="Proteomes" id="UP001286174">
    <property type="component" value="Unassembled WGS sequence"/>
</dbReference>
<evidence type="ECO:0000313" key="3">
    <source>
        <dbReference type="EMBL" id="MDX8419161.1"/>
    </source>
</evidence>
<keyword evidence="4" id="KW-1185">Reference proteome</keyword>